<dbReference type="Proteomes" id="UP001160483">
    <property type="component" value="Unassembled WGS sequence"/>
</dbReference>
<dbReference type="PANTHER" id="PTHR47204:SF1">
    <property type="entry name" value="RIBONUCLEASE H2 SUBUNIT C"/>
    <property type="match status" value="1"/>
</dbReference>
<dbReference type="Gene3D" id="2.40.128.680">
    <property type="match status" value="1"/>
</dbReference>
<dbReference type="EMBL" id="CAKLCB010000326">
    <property type="protein sequence ID" value="CAH0520055.1"/>
    <property type="molecule type" value="Genomic_DNA"/>
</dbReference>
<sequence length="166" mass="18920">MTKDNASSTVRVCLTRCPLPAIKQQVHSLPCRIHYDGLAPVHTYFQPQLIDGNSNSTDHGGSTLEEQDVKVELDGKDNDNNMLHAEFRGIQLQGEKMSLTPMGFTGLVLEDNGIRHEEDEGRIWEIDDHFDELIWWDVPNHMTSEMHQLPLVLQQWHDLSSAIHTI</sequence>
<organism evidence="1 4">
    <name type="scientific">Peronospora belbahrii</name>
    <dbReference type="NCBI Taxonomy" id="622444"/>
    <lineage>
        <taxon>Eukaryota</taxon>
        <taxon>Sar</taxon>
        <taxon>Stramenopiles</taxon>
        <taxon>Oomycota</taxon>
        <taxon>Peronosporomycetes</taxon>
        <taxon>Peronosporales</taxon>
        <taxon>Peronosporaceae</taxon>
        <taxon>Peronospora</taxon>
    </lineage>
</organism>
<evidence type="ECO:0000313" key="2">
    <source>
        <dbReference type="EMBL" id="CAH0520055.1"/>
    </source>
</evidence>
<comment type="caution">
    <text evidence="1">The sequence shown here is derived from an EMBL/GenBank/DDBJ whole genome shotgun (WGS) entry which is preliminary data.</text>
</comment>
<proteinExistence type="predicted"/>
<dbReference type="InterPro" id="IPR013924">
    <property type="entry name" value="RNase_H2_suC"/>
</dbReference>
<dbReference type="CDD" id="cd09271">
    <property type="entry name" value="RNase_H2-C"/>
    <property type="match status" value="1"/>
</dbReference>
<evidence type="ECO:0000313" key="4">
    <source>
        <dbReference type="Proteomes" id="UP001160483"/>
    </source>
</evidence>
<protein>
    <submittedName>
        <fullName evidence="1">Uncharacterized protein</fullName>
    </submittedName>
</protein>
<accession>A0AAU9KRN8</accession>
<reference evidence="1 3" key="1">
    <citation type="submission" date="2021-11" db="EMBL/GenBank/DDBJ databases">
        <authorList>
            <person name="Islam A."/>
            <person name="Islam S."/>
            <person name="Flora M.S."/>
            <person name="Rahman M."/>
            <person name="Ziaur R.M."/>
            <person name="Epstein J.H."/>
            <person name="Hassan M."/>
            <person name="Klassen M."/>
            <person name="Woodard K."/>
            <person name="Webb A."/>
            <person name="Webby R.J."/>
            <person name="El Zowalaty M.E."/>
        </authorList>
    </citation>
    <scope>NUCLEOTIDE SEQUENCE</scope>
    <source>
        <strain evidence="2">Pbs1</strain>
        <strain evidence="1">Pbs3</strain>
    </source>
</reference>
<dbReference type="AlphaFoldDB" id="A0AAU9KRN8"/>
<keyword evidence="3" id="KW-1185">Reference proteome</keyword>
<dbReference type="Pfam" id="PF08615">
    <property type="entry name" value="RNase_H2_suC"/>
    <property type="match status" value="1"/>
</dbReference>
<dbReference type="GO" id="GO:0032299">
    <property type="term" value="C:ribonuclease H2 complex"/>
    <property type="evidence" value="ECO:0007669"/>
    <property type="project" value="InterPro"/>
</dbReference>
<name>A0AAU9KRN8_9STRA</name>
<evidence type="ECO:0000313" key="1">
    <source>
        <dbReference type="EMBL" id="CAH0475690.1"/>
    </source>
</evidence>
<dbReference type="EMBL" id="CAKKTJ010000131">
    <property type="protein sequence ID" value="CAH0475690.1"/>
    <property type="molecule type" value="Genomic_DNA"/>
</dbReference>
<dbReference type="GO" id="GO:0006401">
    <property type="term" value="P:RNA catabolic process"/>
    <property type="evidence" value="ECO:0007669"/>
    <property type="project" value="InterPro"/>
</dbReference>
<gene>
    <name evidence="2" type="ORF">PBS001_LOCUS6558</name>
    <name evidence="1" type="ORF">PBS003_LOCUS2500</name>
</gene>
<evidence type="ECO:0000313" key="3">
    <source>
        <dbReference type="Proteomes" id="UP001158986"/>
    </source>
</evidence>
<dbReference type="Proteomes" id="UP001158986">
    <property type="component" value="Unassembled WGS sequence"/>
</dbReference>
<dbReference type="PANTHER" id="PTHR47204">
    <property type="entry name" value="OS02G0168900 PROTEIN"/>
    <property type="match status" value="1"/>
</dbReference>